<sequence length="103" mass="11033">MEKKIEKSEFLSKVEAFAHEMTTMTEKKEGVKRGLVILAAESVESENGTKQIISVLGNGGKVVEAIAGFASQEHGKSFLMAGMKEAALNSLIEKVLGGGNRNH</sequence>
<dbReference type="AlphaFoldDB" id="A0AAW7JPQ6"/>
<dbReference type="EMBL" id="JAUEIE010000005">
    <property type="protein sequence ID" value="MDN0022746.1"/>
    <property type="molecule type" value="Genomic_DNA"/>
</dbReference>
<gene>
    <name evidence="1" type="ORF">QVN81_06865</name>
    <name evidence="2" type="ORF">QVN84_11935</name>
</gene>
<dbReference type="Proteomes" id="UP001168478">
    <property type="component" value="Unassembled WGS sequence"/>
</dbReference>
<proteinExistence type="predicted"/>
<evidence type="ECO:0000313" key="3">
    <source>
        <dbReference type="Proteomes" id="UP001167831"/>
    </source>
</evidence>
<evidence type="ECO:0000313" key="1">
    <source>
        <dbReference type="EMBL" id="MDN0022746.1"/>
    </source>
</evidence>
<evidence type="ECO:0000313" key="4">
    <source>
        <dbReference type="Proteomes" id="UP001168478"/>
    </source>
</evidence>
<dbReference type="EMBL" id="JAUEIF010000014">
    <property type="protein sequence ID" value="MDN0026218.1"/>
    <property type="molecule type" value="Genomic_DNA"/>
</dbReference>
<reference evidence="2" key="1">
    <citation type="submission" date="2023-06" db="EMBL/GenBank/DDBJ databases">
        <authorList>
            <person name="Zeman M."/>
            <person name="Kubasova T."/>
            <person name="Jahodarova E."/>
            <person name="Nykrynova M."/>
            <person name="Rychlik I."/>
        </authorList>
    </citation>
    <scope>NUCLEOTIDE SEQUENCE</scope>
    <source>
        <strain evidence="2">ET15</strain>
        <strain evidence="1">ET37</strain>
    </source>
</reference>
<protein>
    <submittedName>
        <fullName evidence="2">Uncharacterized protein</fullName>
    </submittedName>
</protein>
<dbReference type="RefSeq" id="WP_250781292.1">
    <property type="nucleotide sequence ID" value="NZ_JAUEIE010000005.1"/>
</dbReference>
<evidence type="ECO:0000313" key="2">
    <source>
        <dbReference type="EMBL" id="MDN0026218.1"/>
    </source>
</evidence>
<organism evidence="2 4">
    <name type="scientific">Leyella lascolaii</name>
    <dbReference type="NCBI Taxonomy" id="1776379"/>
    <lineage>
        <taxon>Bacteria</taxon>
        <taxon>Pseudomonadati</taxon>
        <taxon>Bacteroidota</taxon>
        <taxon>Bacteroidia</taxon>
        <taxon>Bacteroidales</taxon>
        <taxon>Prevotellaceae</taxon>
        <taxon>Leyella</taxon>
    </lineage>
</organism>
<dbReference type="Proteomes" id="UP001167831">
    <property type="component" value="Unassembled WGS sequence"/>
</dbReference>
<comment type="caution">
    <text evidence="2">The sequence shown here is derived from an EMBL/GenBank/DDBJ whole genome shotgun (WGS) entry which is preliminary data.</text>
</comment>
<reference evidence="2" key="2">
    <citation type="submission" date="2023-08" db="EMBL/GenBank/DDBJ databases">
        <title>Identification and characterization of horizontal gene transfer across gut microbiota members of farm animals based on homology search.</title>
        <authorList>
            <person name="Schwarzerova J."/>
            <person name="Nykrynova M."/>
            <person name="Jureckova K."/>
            <person name="Cejkova D."/>
            <person name="Rychlik I."/>
        </authorList>
    </citation>
    <scope>NUCLEOTIDE SEQUENCE</scope>
    <source>
        <strain evidence="2">ET15</strain>
        <strain evidence="1">ET37</strain>
    </source>
</reference>
<name>A0AAW7JPQ6_9BACT</name>
<keyword evidence="3" id="KW-1185">Reference proteome</keyword>
<accession>A0AAW7JPQ6</accession>